<dbReference type="SUPFAM" id="SSF46785">
    <property type="entry name" value="Winged helix' DNA-binding domain"/>
    <property type="match status" value="1"/>
</dbReference>
<evidence type="ECO:0000256" key="5">
    <source>
        <dbReference type="ARBA" id="ARBA00023015"/>
    </source>
</evidence>
<gene>
    <name evidence="9" type="ORF">M0651_00355</name>
</gene>
<keyword evidence="3 9" id="KW-0032">Aminotransferase</keyword>
<dbReference type="GO" id="GO:0003700">
    <property type="term" value="F:DNA-binding transcription factor activity"/>
    <property type="evidence" value="ECO:0007669"/>
    <property type="project" value="InterPro"/>
</dbReference>
<dbReference type="CDD" id="cd00609">
    <property type="entry name" value="AAT_like"/>
    <property type="match status" value="1"/>
</dbReference>
<dbReference type="CDD" id="cd07377">
    <property type="entry name" value="WHTH_GntR"/>
    <property type="match status" value="1"/>
</dbReference>
<dbReference type="SUPFAM" id="SSF53383">
    <property type="entry name" value="PLP-dependent transferases"/>
    <property type="match status" value="1"/>
</dbReference>
<dbReference type="InterPro" id="IPR051446">
    <property type="entry name" value="HTH_trans_reg/aminotransferase"/>
</dbReference>
<keyword evidence="5" id="KW-0805">Transcription regulation</keyword>
<dbReference type="AlphaFoldDB" id="A0A9X1XXA7"/>
<dbReference type="InterPro" id="IPR036390">
    <property type="entry name" value="WH_DNA-bd_sf"/>
</dbReference>
<evidence type="ECO:0000256" key="7">
    <source>
        <dbReference type="ARBA" id="ARBA00023163"/>
    </source>
</evidence>
<dbReference type="Gene3D" id="3.40.640.10">
    <property type="entry name" value="Type I PLP-dependent aspartate aminotransferase-like (Major domain)"/>
    <property type="match status" value="1"/>
</dbReference>
<keyword evidence="6" id="KW-0238">DNA-binding</keyword>
<keyword evidence="10" id="KW-1185">Reference proteome</keyword>
<evidence type="ECO:0000256" key="3">
    <source>
        <dbReference type="ARBA" id="ARBA00022576"/>
    </source>
</evidence>
<dbReference type="PRINTS" id="PR00035">
    <property type="entry name" value="HTHGNTR"/>
</dbReference>
<dbReference type="GO" id="GO:0008483">
    <property type="term" value="F:transaminase activity"/>
    <property type="evidence" value="ECO:0007669"/>
    <property type="project" value="UniProtKB-KW"/>
</dbReference>
<evidence type="ECO:0000259" key="8">
    <source>
        <dbReference type="PROSITE" id="PS50949"/>
    </source>
</evidence>
<feature type="domain" description="HTH gntR-type" evidence="8">
    <location>
        <begin position="11"/>
        <end position="79"/>
    </location>
</feature>
<dbReference type="PROSITE" id="PS50949">
    <property type="entry name" value="HTH_GNTR"/>
    <property type="match status" value="1"/>
</dbReference>
<sequence length="500" mass="55825">MFNDFKLVAETPVYVQVKNYIKRLMMQGALQAGQRLPSTRELAELLGVSRGSIIAAYEALTDEGLAYAVTGKGSFVAEMSTPGAHAIPAWRMNWHERMNRQARLSVELDHMKRNQPGLRAKKGTILFTSIAPDEQLFDLENVKRAFLDRMAVEGRVLLNYGYAKGYKPLIDYLLKYMEHKGVDLTGKDMLITSGFTEGLDIVLSAIGRDGGAGGRMLCENPTHQTAIKNLRRHGFEITGIPMEPDGLDLAALERELQTQSFDGAFLVPSYHNPTGIVTSAEKRLALLELLGRYRVPVIEDGFNEELRYTGSHVAPLIAMAGQGNGVVYLGSFSKVLFPGIRVGWVLADRELIEVLESVKRARSIHTSTLDQSLLYQYLLNGNLEKYLKRARAEYRRKYEWTKACCERDVPYARLSGSGGLHLFLEFPDGFDTWELLELCADQGVLFTPGDMFFVDEGGRNTMRIGFSRVSEEDIEKGIRVIGAAAAKLLEAVKEWDLNNG</sequence>
<dbReference type="Gene3D" id="1.10.10.10">
    <property type="entry name" value="Winged helix-like DNA-binding domain superfamily/Winged helix DNA-binding domain"/>
    <property type="match status" value="1"/>
</dbReference>
<dbReference type="InterPro" id="IPR036388">
    <property type="entry name" value="WH-like_DNA-bd_sf"/>
</dbReference>
<evidence type="ECO:0000313" key="10">
    <source>
        <dbReference type="Proteomes" id="UP001139534"/>
    </source>
</evidence>
<dbReference type="GO" id="GO:0030170">
    <property type="term" value="F:pyridoxal phosphate binding"/>
    <property type="evidence" value="ECO:0007669"/>
    <property type="project" value="InterPro"/>
</dbReference>
<dbReference type="Pfam" id="PF00155">
    <property type="entry name" value="Aminotran_1_2"/>
    <property type="match status" value="1"/>
</dbReference>
<proteinExistence type="inferred from homology"/>
<dbReference type="InterPro" id="IPR000524">
    <property type="entry name" value="Tscrpt_reg_HTH_GntR"/>
</dbReference>
<dbReference type="Proteomes" id="UP001139534">
    <property type="component" value="Unassembled WGS sequence"/>
</dbReference>
<dbReference type="InterPro" id="IPR015421">
    <property type="entry name" value="PyrdxlP-dep_Trfase_major"/>
</dbReference>
<dbReference type="RefSeq" id="WP_248549882.1">
    <property type="nucleotide sequence ID" value="NZ_JALPRK010000001.1"/>
</dbReference>
<keyword evidence="7" id="KW-0804">Transcription</keyword>
<dbReference type="InterPro" id="IPR015424">
    <property type="entry name" value="PyrdxlP-dep_Trfase"/>
</dbReference>
<comment type="caution">
    <text evidence="9">The sequence shown here is derived from an EMBL/GenBank/DDBJ whole genome shotgun (WGS) entry which is preliminary data.</text>
</comment>
<reference evidence="9" key="1">
    <citation type="submission" date="2022-04" db="EMBL/GenBank/DDBJ databases">
        <authorList>
            <person name="Seo M.-J."/>
        </authorList>
    </citation>
    <scope>NUCLEOTIDE SEQUENCE</scope>
    <source>
        <strain evidence="9">MBLB2552</strain>
    </source>
</reference>
<evidence type="ECO:0000256" key="4">
    <source>
        <dbReference type="ARBA" id="ARBA00022898"/>
    </source>
</evidence>
<comment type="similarity">
    <text evidence="2">In the C-terminal section; belongs to the class-I pyridoxal-phosphate-dependent aminotransferase family.</text>
</comment>
<comment type="cofactor">
    <cofactor evidence="1">
        <name>pyridoxal 5'-phosphate</name>
        <dbReference type="ChEBI" id="CHEBI:597326"/>
    </cofactor>
</comment>
<dbReference type="PANTHER" id="PTHR46577">
    <property type="entry name" value="HTH-TYPE TRANSCRIPTIONAL REGULATORY PROTEIN GABR"/>
    <property type="match status" value="1"/>
</dbReference>
<evidence type="ECO:0000256" key="6">
    <source>
        <dbReference type="ARBA" id="ARBA00023125"/>
    </source>
</evidence>
<dbReference type="InterPro" id="IPR004839">
    <property type="entry name" value="Aminotransferase_I/II_large"/>
</dbReference>
<dbReference type="EMBL" id="JALPRK010000001">
    <property type="protein sequence ID" value="MCK8485621.1"/>
    <property type="molecule type" value="Genomic_DNA"/>
</dbReference>
<dbReference type="Pfam" id="PF00392">
    <property type="entry name" value="GntR"/>
    <property type="match status" value="1"/>
</dbReference>
<keyword evidence="3 9" id="KW-0808">Transferase</keyword>
<name>A0A9X1XXA7_9BACL</name>
<evidence type="ECO:0000313" key="9">
    <source>
        <dbReference type="EMBL" id="MCK8485621.1"/>
    </source>
</evidence>
<dbReference type="PANTHER" id="PTHR46577:SF1">
    <property type="entry name" value="HTH-TYPE TRANSCRIPTIONAL REGULATORY PROTEIN GABR"/>
    <property type="match status" value="1"/>
</dbReference>
<evidence type="ECO:0000256" key="2">
    <source>
        <dbReference type="ARBA" id="ARBA00005384"/>
    </source>
</evidence>
<evidence type="ECO:0000256" key="1">
    <source>
        <dbReference type="ARBA" id="ARBA00001933"/>
    </source>
</evidence>
<dbReference type="SMART" id="SM00345">
    <property type="entry name" value="HTH_GNTR"/>
    <property type="match status" value="1"/>
</dbReference>
<keyword evidence="4" id="KW-0663">Pyridoxal phosphate</keyword>
<protein>
    <submittedName>
        <fullName evidence="9">PLP-dependent aminotransferase family protein</fullName>
    </submittedName>
</protein>
<accession>A0A9X1XXA7</accession>
<dbReference type="GO" id="GO:0003677">
    <property type="term" value="F:DNA binding"/>
    <property type="evidence" value="ECO:0007669"/>
    <property type="project" value="UniProtKB-KW"/>
</dbReference>
<organism evidence="9 10">
    <name type="scientific">Paenibacillus mellifer</name>
    <dbReference type="NCBI Taxonomy" id="2937794"/>
    <lineage>
        <taxon>Bacteria</taxon>
        <taxon>Bacillati</taxon>
        <taxon>Bacillota</taxon>
        <taxon>Bacilli</taxon>
        <taxon>Bacillales</taxon>
        <taxon>Paenibacillaceae</taxon>
        <taxon>Paenibacillus</taxon>
    </lineage>
</organism>